<protein>
    <recommendedName>
        <fullName evidence="4">DUF4267 domain-containing protein</fullName>
    </recommendedName>
</protein>
<feature type="transmembrane region" description="Helical" evidence="1">
    <location>
        <begin position="97"/>
        <end position="118"/>
    </location>
</feature>
<name>A0A9X3N4P6_9ACTN</name>
<comment type="caution">
    <text evidence="2">The sequence shown here is derived from an EMBL/GenBank/DDBJ whole genome shotgun (WGS) entry which is preliminary data.</text>
</comment>
<keyword evidence="1" id="KW-0812">Transmembrane</keyword>
<keyword evidence="3" id="KW-1185">Reference proteome</keyword>
<evidence type="ECO:0000313" key="2">
    <source>
        <dbReference type="EMBL" id="MDA0179693.1"/>
    </source>
</evidence>
<gene>
    <name evidence="2" type="ORF">OJ997_05265</name>
</gene>
<dbReference type="Proteomes" id="UP001147653">
    <property type="component" value="Unassembled WGS sequence"/>
</dbReference>
<evidence type="ECO:0000256" key="1">
    <source>
        <dbReference type="SAM" id="Phobius"/>
    </source>
</evidence>
<dbReference type="EMBL" id="JAPDDP010000006">
    <property type="protein sequence ID" value="MDA0179693.1"/>
    <property type="molecule type" value="Genomic_DNA"/>
</dbReference>
<sequence>MDASTVARLIAVGRLGLGAGLTVVPGVFGRVWLGADGTTTAAKVLGAGFGARDVAIGGGLWHALENGADARPWLLAGAAGDAADLLATLAARRSLPLLGRTGVVAFAASGAALSVWAARQLAP</sequence>
<organism evidence="2 3">
    <name type="scientific">Solirubrobacter phytolaccae</name>
    <dbReference type="NCBI Taxonomy" id="1404360"/>
    <lineage>
        <taxon>Bacteria</taxon>
        <taxon>Bacillati</taxon>
        <taxon>Actinomycetota</taxon>
        <taxon>Thermoleophilia</taxon>
        <taxon>Solirubrobacterales</taxon>
        <taxon>Solirubrobacteraceae</taxon>
        <taxon>Solirubrobacter</taxon>
    </lineage>
</organism>
<accession>A0A9X3N4P6</accession>
<dbReference type="AlphaFoldDB" id="A0A9X3N4P6"/>
<keyword evidence="1" id="KW-0472">Membrane</keyword>
<keyword evidence="1" id="KW-1133">Transmembrane helix</keyword>
<proteinExistence type="predicted"/>
<dbReference type="RefSeq" id="WP_270023992.1">
    <property type="nucleotide sequence ID" value="NZ_JAPDDP010000006.1"/>
</dbReference>
<evidence type="ECO:0008006" key="4">
    <source>
        <dbReference type="Google" id="ProtNLM"/>
    </source>
</evidence>
<evidence type="ECO:0000313" key="3">
    <source>
        <dbReference type="Proteomes" id="UP001147653"/>
    </source>
</evidence>
<reference evidence="2" key="1">
    <citation type="submission" date="2022-10" db="EMBL/GenBank/DDBJ databases">
        <title>The WGS of Solirubrobacter phytolaccae KCTC 29190.</title>
        <authorList>
            <person name="Jiang Z."/>
        </authorList>
    </citation>
    <scope>NUCLEOTIDE SEQUENCE</scope>
    <source>
        <strain evidence="2">KCTC 29190</strain>
    </source>
</reference>